<keyword evidence="10" id="KW-1185">Reference proteome</keyword>
<dbReference type="PANTHER" id="PTHR33048">
    <property type="entry name" value="PTH11-LIKE INTEGRAL MEMBRANE PROTEIN (AFU_ORTHOLOGUE AFUA_5G11245)"/>
    <property type="match status" value="1"/>
</dbReference>
<evidence type="ECO:0000259" key="8">
    <source>
        <dbReference type="Pfam" id="PF20684"/>
    </source>
</evidence>
<comment type="subcellular location">
    <subcellularLocation>
        <location evidence="1">Membrane</location>
        <topology evidence="1">Multi-pass membrane protein</topology>
    </subcellularLocation>
</comment>
<feature type="transmembrane region" description="Helical" evidence="7">
    <location>
        <begin position="126"/>
        <end position="148"/>
    </location>
</feature>
<evidence type="ECO:0000256" key="2">
    <source>
        <dbReference type="ARBA" id="ARBA00022692"/>
    </source>
</evidence>
<dbReference type="InterPro" id="IPR049326">
    <property type="entry name" value="Rhodopsin_dom_fungi"/>
</dbReference>
<dbReference type="InterPro" id="IPR052337">
    <property type="entry name" value="SAT4-like"/>
</dbReference>
<accession>A0ABR4DTK8</accession>
<name>A0ABR4DTK8_9PEZI</name>
<comment type="caution">
    <text evidence="9">The sequence shown here is derived from an EMBL/GenBank/DDBJ whole genome shotgun (WGS) entry which is preliminary data.</text>
</comment>
<feature type="transmembrane region" description="Helical" evidence="7">
    <location>
        <begin position="160"/>
        <end position="187"/>
    </location>
</feature>
<feature type="transmembrane region" description="Helical" evidence="7">
    <location>
        <begin position="6"/>
        <end position="26"/>
    </location>
</feature>
<evidence type="ECO:0000313" key="10">
    <source>
        <dbReference type="Proteomes" id="UP001600888"/>
    </source>
</evidence>
<keyword evidence="2 7" id="KW-0812">Transmembrane</keyword>
<feature type="transmembrane region" description="Helical" evidence="7">
    <location>
        <begin position="92"/>
        <end position="114"/>
    </location>
</feature>
<evidence type="ECO:0000256" key="3">
    <source>
        <dbReference type="ARBA" id="ARBA00022989"/>
    </source>
</evidence>
<sequence>MQVSYAYETLTCLGLFLAKTATLLLFHQLFQVSRQTRMAIQAGIIVSALLYGASIAAFSYHSVPHVGKTWDDIVITSMLHPSRSLFAVKWGIGQATLGAALDIYIFILPLPTILRLHLPSRKRIQLMAVFSTAILGIVASLVCLVYRVESLSDTDSTWLMGVLMICNQVELAVAIIVSSMPGFVSFVRMNVFESKLVSSLRSLLGSTRRNDSRGTIPRSPNANLHQLQPGSDPGEHEKTSVYYELSEPRPVDVPFIVDVEPQLDPLQPSDKDNVVNSQSSIDVQHPTAAILANEGMPRRWMTVSTWRLSIDSLYQREET</sequence>
<feature type="compositionally biased region" description="Polar residues" evidence="6">
    <location>
        <begin position="218"/>
        <end position="229"/>
    </location>
</feature>
<dbReference type="Proteomes" id="UP001600888">
    <property type="component" value="Unassembled WGS sequence"/>
</dbReference>
<evidence type="ECO:0000256" key="1">
    <source>
        <dbReference type="ARBA" id="ARBA00004141"/>
    </source>
</evidence>
<feature type="transmembrane region" description="Helical" evidence="7">
    <location>
        <begin position="38"/>
        <end position="60"/>
    </location>
</feature>
<feature type="domain" description="Rhodopsin" evidence="8">
    <location>
        <begin position="4"/>
        <end position="187"/>
    </location>
</feature>
<feature type="region of interest" description="Disordered" evidence="6">
    <location>
        <begin position="207"/>
        <end position="237"/>
    </location>
</feature>
<proteinExistence type="inferred from homology"/>
<evidence type="ECO:0000256" key="5">
    <source>
        <dbReference type="ARBA" id="ARBA00038359"/>
    </source>
</evidence>
<evidence type="ECO:0000256" key="7">
    <source>
        <dbReference type="SAM" id="Phobius"/>
    </source>
</evidence>
<keyword evidence="3 7" id="KW-1133">Transmembrane helix</keyword>
<organism evidence="9 10">
    <name type="scientific">Diaporthe vaccinii</name>
    <dbReference type="NCBI Taxonomy" id="105482"/>
    <lineage>
        <taxon>Eukaryota</taxon>
        <taxon>Fungi</taxon>
        <taxon>Dikarya</taxon>
        <taxon>Ascomycota</taxon>
        <taxon>Pezizomycotina</taxon>
        <taxon>Sordariomycetes</taxon>
        <taxon>Sordariomycetidae</taxon>
        <taxon>Diaporthales</taxon>
        <taxon>Diaporthaceae</taxon>
        <taxon>Diaporthe</taxon>
        <taxon>Diaporthe eres species complex</taxon>
    </lineage>
</organism>
<evidence type="ECO:0000256" key="6">
    <source>
        <dbReference type="SAM" id="MobiDB-lite"/>
    </source>
</evidence>
<evidence type="ECO:0000313" key="9">
    <source>
        <dbReference type="EMBL" id="KAL2273699.1"/>
    </source>
</evidence>
<comment type="similarity">
    <text evidence="5">Belongs to the SAT4 family.</text>
</comment>
<reference evidence="9 10" key="1">
    <citation type="submission" date="2024-03" db="EMBL/GenBank/DDBJ databases">
        <title>A high-quality draft genome sequence of Diaporthe vaccinii, a causative agent of upright dieback and viscid rot disease in cranberry plants.</title>
        <authorList>
            <person name="Sarrasin M."/>
            <person name="Lang B.F."/>
            <person name="Burger G."/>
        </authorList>
    </citation>
    <scope>NUCLEOTIDE SEQUENCE [LARGE SCALE GENOMIC DNA]</scope>
    <source>
        <strain evidence="9 10">IS7</strain>
    </source>
</reference>
<dbReference type="EMBL" id="JBAWTH010000175">
    <property type="protein sequence ID" value="KAL2273699.1"/>
    <property type="molecule type" value="Genomic_DNA"/>
</dbReference>
<gene>
    <name evidence="9" type="ORF">FJTKL_04154</name>
</gene>
<dbReference type="Pfam" id="PF20684">
    <property type="entry name" value="Fung_rhodopsin"/>
    <property type="match status" value="1"/>
</dbReference>
<keyword evidence="4 7" id="KW-0472">Membrane</keyword>
<dbReference type="PANTHER" id="PTHR33048:SF47">
    <property type="entry name" value="INTEGRAL MEMBRANE PROTEIN-RELATED"/>
    <property type="match status" value="1"/>
</dbReference>
<evidence type="ECO:0000256" key="4">
    <source>
        <dbReference type="ARBA" id="ARBA00023136"/>
    </source>
</evidence>
<protein>
    <recommendedName>
        <fullName evidence="8">Rhodopsin domain-containing protein</fullName>
    </recommendedName>
</protein>